<gene>
    <name evidence="11" type="ORF">Amac_010970</name>
</gene>
<dbReference type="InterPro" id="IPR050482">
    <property type="entry name" value="Sensor_HK_TwoCompSys"/>
</dbReference>
<keyword evidence="12" id="KW-1185">Reference proteome</keyword>
<comment type="caution">
    <text evidence="11">The sequence shown here is derived from an EMBL/GenBank/DDBJ whole genome shotgun (WGS) entry which is preliminary data.</text>
</comment>
<dbReference type="InterPro" id="IPR036890">
    <property type="entry name" value="HATPase_C_sf"/>
</dbReference>
<keyword evidence="6 11" id="KW-0418">Kinase</keyword>
<keyword evidence="8" id="KW-0902">Two-component regulatory system</keyword>
<feature type="transmembrane region" description="Helical" evidence="9">
    <location>
        <begin position="100"/>
        <end position="119"/>
    </location>
</feature>
<proteinExistence type="predicted"/>
<dbReference type="GO" id="GO:0046983">
    <property type="term" value="F:protein dimerization activity"/>
    <property type="evidence" value="ECO:0007669"/>
    <property type="project" value="InterPro"/>
</dbReference>
<feature type="transmembrane region" description="Helical" evidence="9">
    <location>
        <begin position="9"/>
        <end position="28"/>
    </location>
</feature>
<evidence type="ECO:0000259" key="10">
    <source>
        <dbReference type="Pfam" id="PF07730"/>
    </source>
</evidence>
<feature type="domain" description="Signal transduction histidine kinase subgroup 3 dimerisation and phosphoacceptor" evidence="10">
    <location>
        <begin position="179"/>
        <end position="244"/>
    </location>
</feature>
<dbReference type="PANTHER" id="PTHR24421:SF10">
    <property type="entry name" value="NITRATE_NITRITE SENSOR PROTEIN NARQ"/>
    <property type="match status" value="1"/>
</dbReference>
<evidence type="ECO:0000256" key="1">
    <source>
        <dbReference type="ARBA" id="ARBA00000085"/>
    </source>
</evidence>
<dbReference type="GO" id="GO:0000155">
    <property type="term" value="F:phosphorelay sensor kinase activity"/>
    <property type="evidence" value="ECO:0007669"/>
    <property type="project" value="InterPro"/>
</dbReference>
<dbReference type="GO" id="GO:0005524">
    <property type="term" value="F:ATP binding"/>
    <property type="evidence" value="ECO:0007669"/>
    <property type="project" value="UniProtKB-KW"/>
</dbReference>
<keyword evidence="9" id="KW-0812">Transmembrane</keyword>
<dbReference type="OrthoDB" id="3288457at2"/>
<dbReference type="InterPro" id="IPR011712">
    <property type="entry name" value="Sig_transdc_His_kin_sub3_dim/P"/>
</dbReference>
<feature type="transmembrane region" description="Helical" evidence="9">
    <location>
        <begin position="126"/>
        <end position="147"/>
    </location>
</feature>
<evidence type="ECO:0000256" key="9">
    <source>
        <dbReference type="SAM" id="Phobius"/>
    </source>
</evidence>
<dbReference type="AlphaFoldDB" id="A0A5M3WHA0"/>
<dbReference type="Proteomes" id="UP000331127">
    <property type="component" value="Unassembled WGS sequence"/>
</dbReference>
<feature type="transmembrane region" description="Helical" evidence="9">
    <location>
        <begin position="34"/>
        <end position="50"/>
    </location>
</feature>
<evidence type="ECO:0000256" key="3">
    <source>
        <dbReference type="ARBA" id="ARBA00022553"/>
    </source>
</evidence>
<dbReference type="Gene3D" id="3.30.565.10">
    <property type="entry name" value="Histidine kinase-like ATPase, C-terminal domain"/>
    <property type="match status" value="1"/>
</dbReference>
<evidence type="ECO:0000256" key="4">
    <source>
        <dbReference type="ARBA" id="ARBA00022679"/>
    </source>
</evidence>
<keyword evidence="3" id="KW-0597">Phosphoprotein</keyword>
<feature type="transmembrane region" description="Helical" evidence="9">
    <location>
        <begin position="57"/>
        <end position="80"/>
    </location>
</feature>
<evidence type="ECO:0000256" key="6">
    <source>
        <dbReference type="ARBA" id="ARBA00022777"/>
    </source>
</evidence>
<dbReference type="EMBL" id="BLAE01000006">
    <property type="protein sequence ID" value="GES07502.1"/>
    <property type="molecule type" value="Genomic_DNA"/>
</dbReference>
<dbReference type="Pfam" id="PF07730">
    <property type="entry name" value="HisKA_3"/>
    <property type="match status" value="1"/>
</dbReference>
<sequence length="377" mass="40002">MAPLRQDTWMAGVFFIAGLVLLAAGVFIPRATPPSLLIGPLAISCAGIALRRRAPILTLVLGFVSLLGDILLGPSLGTVLIFTDNIYAAALYGPAPLSRALLRITPVITLVIGAAAGYAAQDWRAIAIVGVQAGLIGIGPVITAVIVRQHRDQAEAERTRAEQIARLAELDQQLAITAERTRMARELHDLVANHFSAIAIQSSGVLSRSDLEPRAVQAILESIRENSVQGMAEMRAMIGLLRAETPDQDEPTRRRLADAGDLIERSGLRATLTVNGSARDLPAAVDLAAYRILQESLTNALKHGTAPADVTLDYGPNMVIVTVDNPVGDHHPILPGAGAGLVGMRERATLIGGAFEAGPYLNGWRVRAELPLPEETP</sequence>
<evidence type="ECO:0000256" key="8">
    <source>
        <dbReference type="ARBA" id="ARBA00023012"/>
    </source>
</evidence>
<evidence type="ECO:0000256" key="7">
    <source>
        <dbReference type="ARBA" id="ARBA00022840"/>
    </source>
</evidence>
<dbReference type="SUPFAM" id="SSF55874">
    <property type="entry name" value="ATPase domain of HSP90 chaperone/DNA topoisomerase II/histidine kinase"/>
    <property type="match status" value="1"/>
</dbReference>
<evidence type="ECO:0000313" key="11">
    <source>
        <dbReference type="EMBL" id="GES07502.1"/>
    </source>
</evidence>
<dbReference type="CDD" id="cd16917">
    <property type="entry name" value="HATPase_UhpB-NarQ-NarX-like"/>
    <property type="match status" value="1"/>
</dbReference>
<evidence type="ECO:0000256" key="5">
    <source>
        <dbReference type="ARBA" id="ARBA00022741"/>
    </source>
</evidence>
<dbReference type="EC" id="2.7.13.3" evidence="2"/>
<protein>
    <recommendedName>
        <fullName evidence="2">histidine kinase</fullName>
        <ecNumber evidence="2">2.7.13.3</ecNumber>
    </recommendedName>
</protein>
<dbReference type="RefSeq" id="WP_155353207.1">
    <property type="nucleotide sequence ID" value="NZ_BAAAHL010000012.1"/>
</dbReference>
<dbReference type="GO" id="GO:0016020">
    <property type="term" value="C:membrane"/>
    <property type="evidence" value="ECO:0007669"/>
    <property type="project" value="InterPro"/>
</dbReference>
<evidence type="ECO:0000256" key="2">
    <source>
        <dbReference type="ARBA" id="ARBA00012438"/>
    </source>
</evidence>
<comment type="catalytic activity">
    <reaction evidence="1">
        <text>ATP + protein L-histidine = ADP + protein N-phospho-L-histidine.</text>
        <dbReference type="EC" id="2.7.13.3"/>
    </reaction>
</comment>
<keyword evidence="9" id="KW-1133">Transmembrane helix</keyword>
<keyword evidence="5" id="KW-0547">Nucleotide-binding</keyword>
<reference evidence="11 12" key="1">
    <citation type="submission" date="2019-10" db="EMBL/GenBank/DDBJ databases">
        <title>Whole genome shotgun sequence of Acrocarpospora macrocephala NBRC 16266.</title>
        <authorList>
            <person name="Ichikawa N."/>
            <person name="Kimura A."/>
            <person name="Kitahashi Y."/>
            <person name="Komaki H."/>
            <person name="Oguchi A."/>
        </authorList>
    </citation>
    <scope>NUCLEOTIDE SEQUENCE [LARGE SCALE GENOMIC DNA]</scope>
    <source>
        <strain evidence="11 12">NBRC 16266</strain>
    </source>
</reference>
<dbReference type="Gene3D" id="1.20.5.1930">
    <property type="match status" value="1"/>
</dbReference>
<evidence type="ECO:0000313" key="12">
    <source>
        <dbReference type="Proteomes" id="UP000331127"/>
    </source>
</evidence>
<keyword evidence="9" id="KW-0472">Membrane</keyword>
<name>A0A5M3WHA0_9ACTN</name>
<accession>A0A5M3WHA0</accession>
<dbReference type="PANTHER" id="PTHR24421">
    <property type="entry name" value="NITRATE/NITRITE SENSOR PROTEIN NARX-RELATED"/>
    <property type="match status" value="1"/>
</dbReference>
<keyword evidence="7" id="KW-0067">ATP-binding</keyword>
<organism evidence="11 12">
    <name type="scientific">Acrocarpospora macrocephala</name>
    <dbReference type="NCBI Taxonomy" id="150177"/>
    <lineage>
        <taxon>Bacteria</taxon>
        <taxon>Bacillati</taxon>
        <taxon>Actinomycetota</taxon>
        <taxon>Actinomycetes</taxon>
        <taxon>Streptosporangiales</taxon>
        <taxon>Streptosporangiaceae</taxon>
        <taxon>Acrocarpospora</taxon>
    </lineage>
</organism>
<keyword evidence="4" id="KW-0808">Transferase</keyword>